<name>A0A6S7IEZ9_PARCT</name>
<dbReference type="PANTHER" id="PTHR47266">
    <property type="entry name" value="ENDONUCLEASE-RELATED"/>
    <property type="match status" value="1"/>
</dbReference>
<sequence length="168" mass="19077">MAWAHDDVTAGHLGTQKTYGKVRTRYYWCNMFRDIDRWCKMENPFDRDAVDCSGPFTLSNAGNRYVVVFTEYLTRCPEACAVPSTDAPTIARLLVNHIVTTHGAPKTLFRDQKDWDTHLPTILFGYRVSPHEATGDSPFYLLYGREPRYPIDASLLPPSNVKTLSANT</sequence>
<evidence type="ECO:0000313" key="3">
    <source>
        <dbReference type="Proteomes" id="UP001152795"/>
    </source>
</evidence>
<dbReference type="AlphaFoldDB" id="A0A6S7IEZ9"/>
<dbReference type="InterPro" id="IPR041588">
    <property type="entry name" value="Integrase_H2C2"/>
</dbReference>
<evidence type="ECO:0000313" key="2">
    <source>
        <dbReference type="EMBL" id="CAB4015673.1"/>
    </source>
</evidence>
<proteinExistence type="predicted"/>
<feature type="non-terminal residue" evidence="2">
    <location>
        <position position="168"/>
    </location>
</feature>
<reference evidence="2" key="1">
    <citation type="submission" date="2020-04" db="EMBL/GenBank/DDBJ databases">
        <authorList>
            <person name="Alioto T."/>
            <person name="Alioto T."/>
            <person name="Gomez Garrido J."/>
        </authorList>
    </citation>
    <scope>NUCLEOTIDE SEQUENCE</scope>
    <source>
        <strain evidence="2">A484AB</strain>
    </source>
</reference>
<dbReference type="InterPro" id="IPR052160">
    <property type="entry name" value="Gypsy_RT_Integrase-like"/>
</dbReference>
<dbReference type="GO" id="GO:0003676">
    <property type="term" value="F:nucleic acid binding"/>
    <property type="evidence" value="ECO:0007669"/>
    <property type="project" value="InterPro"/>
</dbReference>
<dbReference type="OrthoDB" id="5988672at2759"/>
<dbReference type="Gene3D" id="1.10.340.70">
    <property type="match status" value="1"/>
</dbReference>
<evidence type="ECO:0000259" key="1">
    <source>
        <dbReference type="Pfam" id="PF17921"/>
    </source>
</evidence>
<accession>A0A6S7IEZ9</accession>
<organism evidence="2 3">
    <name type="scientific">Paramuricea clavata</name>
    <name type="common">Red gorgonian</name>
    <name type="synonym">Violescent sea-whip</name>
    <dbReference type="NCBI Taxonomy" id="317549"/>
    <lineage>
        <taxon>Eukaryota</taxon>
        <taxon>Metazoa</taxon>
        <taxon>Cnidaria</taxon>
        <taxon>Anthozoa</taxon>
        <taxon>Octocorallia</taxon>
        <taxon>Malacalcyonacea</taxon>
        <taxon>Plexauridae</taxon>
        <taxon>Paramuricea</taxon>
    </lineage>
</organism>
<gene>
    <name evidence="2" type="ORF">PACLA_8A002276</name>
</gene>
<dbReference type="Pfam" id="PF17921">
    <property type="entry name" value="Integrase_H2C2"/>
    <property type="match status" value="1"/>
</dbReference>
<dbReference type="Proteomes" id="UP001152795">
    <property type="component" value="Unassembled WGS sequence"/>
</dbReference>
<protein>
    <submittedName>
        <fullName evidence="2">Retrovirus-related Pol poly from transposon 412</fullName>
    </submittedName>
</protein>
<feature type="domain" description="Integrase zinc-binding" evidence="1">
    <location>
        <begin position="3"/>
        <end position="40"/>
    </location>
</feature>
<dbReference type="SUPFAM" id="SSF53098">
    <property type="entry name" value="Ribonuclease H-like"/>
    <property type="match status" value="1"/>
</dbReference>
<keyword evidence="3" id="KW-1185">Reference proteome</keyword>
<dbReference type="InterPro" id="IPR012337">
    <property type="entry name" value="RNaseH-like_sf"/>
</dbReference>
<dbReference type="InterPro" id="IPR036397">
    <property type="entry name" value="RNaseH_sf"/>
</dbReference>
<dbReference type="EMBL" id="CACRXK020008801">
    <property type="protein sequence ID" value="CAB4015673.1"/>
    <property type="molecule type" value="Genomic_DNA"/>
</dbReference>
<comment type="caution">
    <text evidence="2">The sequence shown here is derived from an EMBL/GenBank/DDBJ whole genome shotgun (WGS) entry which is preliminary data.</text>
</comment>
<dbReference type="Gene3D" id="3.30.420.10">
    <property type="entry name" value="Ribonuclease H-like superfamily/Ribonuclease H"/>
    <property type="match status" value="2"/>
</dbReference>